<comment type="caution">
    <text evidence="1">The sequence shown here is derived from an EMBL/GenBank/DDBJ whole genome shotgun (WGS) entry which is preliminary data.</text>
</comment>
<evidence type="ECO:0000313" key="2">
    <source>
        <dbReference type="Proteomes" id="UP000016843"/>
    </source>
</evidence>
<gene>
    <name evidence="1" type="ORF">P872_12420</name>
</gene>
<dbReference type="Proteomes" id="UP000016843">
    <property type="component" value="Unassembled WGS sequence"/>
</dbReference>
<dbReference type="EMBL" id="AWXR01000083">
    <property type="protein sequence ID" value="ERM80663.1"/>
    <property type="molecule type" value="Genomic_DNA"/>
</dbReference>
<organism evidence="1 2">
    <name type="scientific">Rhodonellum psychrophilum GCM71 = DSM 17998</name>
    <dbReference type="NCBI Taxonomy" id="1123057"/>
    <lineage>
        <taxon>Bacteria</taxon>
        <taxon>Pseudomonadati</taxon>
        <taxon>Bacteroidota</taxon>
        <taxon>Cytophagia</taxon>
        <taxon>Cytophagales</taxon>
        <taxon>Cytophagaceae</taxon>
        <taxon>Rhodonellum</taxon>
    </lineage>
</organism>
<sequence>MVFLGGFVSINDFFGENEKIKVSSWDLTPVMDCQFNSNLKLIHHQLIVHCF</sequence>
<reference evidence="1 2" key="1">
    <citation type="journal article" date="2013" name="Genome Announc.">
        <title>Draft Genome Sequence of the Psychrophilic and Alkaliphilic Rhodonellum psychrophilum Strain GCM71T.</title>
        <authorList>
            <person name="Hauptmann A.L."/>
            <person name="Glaring M.A."/>
            <person name="Hallin P.F."/>
            <person name="Prieme A."/>
            <person name="Stougaard P."/>
        </authorList>
    </citation>
    <scope>NUCLEOTIDE SEQUENCE [LARGE SCALE GENOMIC DNA]</scope>
    <source>
        <strain evidence="1 2">GCM71</strain>
    </source>
</reference>
<dbReference type="AlphaFoldDB" id="U5BRY3"/>
<keyword evidence="2" id="KW-1185">Reference proteome</keyword>
<name>U5BRY3_9BACT</name>
<evidence type="ECO:0000313" key="1">
    <source>
        <dbReference type="EMBL" id="ERM80663.1"/>
    </source>
</evidence>
<proteinExistence type="predicted"/>
<accession>U5BRY3</accession>
<protein>
    <submittedName>
        <fullName evidence="1">Uncharacterized protein</fullName>
    </submittedName>
</protein>